<dbReference type="VEuPathDB" id="FungiDB:P168DRAFT_278864"/>
<comment type="caution">
    <text evidence="1">The sequence shown here is derived from an EMBL/GenBank/DDBJ whole genome shotgun (WGS) entry which is preliminary data.</text>
</comment>
<sequence length="194" mass="21424">MIRLTESGIEPQRAVTAHPVQAGLQLAHCTDRQGTRVSAPLHPTDMLICVSHGHSDIVTSAIPQGQFNLTGFRPTITIIIVANDEIIRLINPPCGQRPAVDTGRSRDFLQCYPLREQTKHKDALQGRPYLEKVYLVDILSSSHQVTIGKTPCLSRQRSDGIYTWRVPPQSDALAKACPYCIGREEWGGMGDGEE</sequence>
<dbReference type="RefSeq" id="XP_024697970.1">
    <property type="nucleotide sequence ID" value="XM_024835727.1"/>
</dbReference>
<proteinExistence type="predicted"/>
<reference evidence="1" key="1">
    <citation type="submission" date="2016-12" db="EMBL/GenBank/DDBJ databases">
        <title>The genomes of Aspergillus section Nigri reveals drivers in fungal speciation.</title>
        <authorList>
            <consortium name="DOE Joint Genome Institute"/>
            <person name="Vesth T.C."/>
            <person name="Nybo J."/>
            <person name="Theobald S."/>
            <person name="Brandl J."/>
            <person name="Frisvad J.C."/>
            <person name="Nielsen K.F."/>
            <person name="Lyhne E.K."/>
            <person name="Kogle M.E."/>
            <person name="Kuo A."/>
            <person name="Riley R."/>
            <person name="Clum A."/>
            <person name="Nolan M."/>
            <person name="Lipzen A."/>
            <person name="Salamov A."/>
            <person name="Henrissat B."/>
            <person name="Wiebenga A."/>
            <person name="De vries R.P."/>
            <person name="Grigoriev I.V."/>
            <person name="Mortensen U.H."/>
            <person name="Andersen M.R."/>
            <person name="Baker S.E."/>
        </authorList>
    </citation>
    <scope>NUCLEOTIDE SEQUENCE</scope>
    <source>
        <strain evidence="1">IBT 28561</strain>
    </source>
</reference>
<dbReference type="EMBL" id="MSFM01000001">
    <property type="protein sequence ID" value="PKY09376.1"/>
    <property type="molecule type" value="Genomic_DNA"/>
</dbReference>
<dbReference type="Proteomes" id="UP000234254">
    <property type="component" value="Unassembled WGS sequence"/>
</dbReference>
<gene>
    <name evidence="1" type="ORF">P168DRAFT_278864</name>
</gene>
<protein>
    <submittedName>
        <fullName evidence="1">Uncharacterized protein</fullName>
    </submittedName>
</protein>
<evidence type="ECO:0000313" key="2">
    <source>
        <dbReference type="Proteomes" id="UP000234254"/>
    </source>
</evidence>
<dbReference type="GeneID" id="36543251"/>
<dbReference type="AlphaFoldDB" id="A0A2I1DHM6"/>
<evidence type="ECO:0000313" key="1">
    <source>
        <dbReference type="EMBL" id="PKY09376.1"/>
    </source>
</evidence>
<accession>A0A2I1DHM6</accession>
<organism evidence="1 2">
    <name type="scientific">Aspergillus campestris (strain IBT 28561)</name>
    <dbReference type="NCBI Taxonomy" id="1392248"/>
    <lineage>
        <taxon>Eukaryota</taxon>
        <taxon>Fungi</taxon>
        <taxon>Dikarya</taxon>
        <taxon>Ascomycota</taxon>
        <taxon>Pezizomycotina</taxon>
        <taxon>Eurotiomycetes</taxon>
        <taxon>Eurotiomycetidae</taxon>
        <taxon>Eurotiales</taxon>
        <taxon>Aspergillaceae</taxon>
        <taxon>Aspergillus</taxon>
        <taxon>Aspergillus subgen. Circumdati</taxon>
    </lineage>
</organism>
<name>A0A2I1DHM6_ASPC2</name>
<keyword evidence="2" id="KW-1185">Reference proteome</keyword>